<name>L9XZR7_9EURY</name>
<keyword evidence="1" id="KW-1133">Transmembrane helix</keyword>
<reference evidence="2 3" key="1">
    <citation type="journal article" date="2014" name="PLoS Genet.">
        <title>Phylogenetically driven sequencing of extremely halophilic archaea reveals strategies for static and dynamic osmo-response.</title>
        <authorList>
            <person name="Becker E.A."/>
            <person name="Seitzer P.M."/>
            <person name="Tritt A."/>
            <person name="Larsen D."/>
            <person name="Krusor M."/>
            <person name="Yao A.I."/>
            <person name="Wu D."/>
            <person name="Madern D."/>
            <person name="Eisen J.A."/>
            <person name="Darling A.E."/>
            <person name="Facciotti M.T."/>
        </authorList>
    </citation>
    <scope>NUCLEOTIDE SEQUENCE [LARGE SCALE GENOMIC DNA]</scope>
    <source>
        <strain evidence="2 3">JCM 10478</strain>
    </source>
</reference>
<feature type="transmembrane region" description="Helical" evidence="1">
    <location>
        <begin position="36"/>
        <end position="55"/>
    </location>
</feature>
<dbReference type="PATRIC" id="fig|1227496.3.peg.2288"/>
<keyword evidence="3" id="KW-1185">Reference proteome</keyword>
<dbReference type="EMBL" id="AOID01000030">
    <property type="protein sequence ID" value="ELY67349.1"/>
    <property type="molecule type" value="Genomic_DNA"/>
</dbReference>
<feature type="transmembrane region" description="Helical" evidence="1">
    <location>
        <begin position="273"/>
        <end position="291"/>
    </location>
</feature>
<feature type="transmembrane region" description="Helical" evidence="1">
    <location>
        <begin position="139"/>
        <end position="158"/>
    </location>
</feature>
<feature type="transmembrane region" description="Helical" evidence="1">
    <location>
        <begin position="378"/>
        <end position="396"/>
    </location>
</feature>
<keyword evidence="1" id="KW-0812">Transmembrane</keyword>
<gene>
    <name evidence="2" type="ORF">C489_11318</name>
</gene>
<feature type="transmembrane region" description="Helical" evidence="1">
    <location>
        <begin position="203"/>
        <end position="225"/>
    </location>
</feature>
<accession>L9XZR7</accession>
<feature type="transmembrane region" description="Helical" evidence="1">
    <location>
        <begin position="67"/>
        <end position="87"/>
    </location>
</feature>
<dbReference type="Proteomes" id="UP000011632">
    <property type="component" value="Unassembled WGS sequence"/>
</dbReference>
<feature type="transmembrane region" description="Helical" evidence="1">
    <location>
        <begin position="7"/>
        <end position="24"/>
    </location>
</feature>
<dbReference type="AlphaFoldDB" id="L9XZR7"/>
<keyword evidence="1" id="KW-0472">Membrane</keyword>
<evidence type="ECO:0000256" key="1">
    <source>
        <dbReference type="SAM" id="Phobius"/>
    </source>
</evidence>
<feature type="transmembrane region" description="Helical" evidence="1">
    <location>
        <begin position="311"/>
        <end position="329"/>
    </location>
</feature>
<proteinExistence type="predicted"/>
<protein>
    <submittedName>
        <fullName evidence="2">Transporter</fullName>
    </submittedName>
</protein>
<evidence type="ECO:0000313" key="3">
    <source>
        <dbReference type="Proteomes" id="UP000011632"/>
    </source>
</evidence>
<sequence>MRYLRRIGVVIAVMILFGYSMSIYRRSRIHEHPTIAIIVLVLWAGALIIGAHLLFRSTRLRFVEHSSVGLLLVSTTVFALGTIYIVSPTHLGSDVPLFTRYAAMQVLEGVNPYQIPFDGVHELLRHNEYVSTPKRDGTHVVSLSYPAFSFLAYVPVVWMGLDVRLLGAVILFPIVVLLIYWYAPDEWGVIPVLPLFANQGFLNTVVVDYEMLWVLPLMLAAMFWYRDLDLSAVWFGITCAAKQNPWLIGPFIVLRFVFGADDYRTGLKRSIRYGGISSIVFLIPNVPFLISSPEAWFQGVFTPIAGEGAPLIFYGQGLAALSWAGLVPIAKSAYSYVLLGGLAFAAIAYVLYLDELKDVMWVVPMLLMFLNYRGSQKYYTMLLPIAIIVIISMYRYQGDDADTSPEVEYA</sequence>
<feature type="transmembrane region" description="Helical" evidence="1">
    <location>
        <begin position="165"/>
        <end position="183"/>
    </location>
</feature>
<organism evidence="2 3">
    <name type="scientific">Natrinema versiforme JCM 10478</name>
    <dbReference type="NCBI Taxonomy" id="1227496"/>
    <lineage>
        <taxon>Archaea</taxon>
        <taxon>Methanobacteriati</taxon>
        <taxon>Methanobacteriota</taxon>
        <taxon>Stenosarchaea group</taxon>
        <taxon>Halobacteria</taxon>
        <taxon>Halobacteriales</taxon>
        <taxon>Natrialbaceae</taxon>
        <taxon>Natrinema</taxon>
    </lineage>
</organism>
<evidence type="ECO:0000313" key="2">
    <source>
        <dbReference type="EMBL" id="ELY67349.1"/>
    </source>
</evidence>
<feature type="transmembrane region" description="Helical" evidence="1">
    <location>
        <begin position="336"/>
        <end position="353"/>
    </location>
</feature>
<comment type="caution">
    <text evidence="2">The sequence shown here is derived from an EMBL/GenBank/DDBJ whole genome shotgun (WGS) entry which is preliminary data.</text>
</comment>